<dbReference type="RefSeq" id="WP_093043217.1">
    <property type="nucleotide sequence ID" value="NZ_FNQR01000003.1"/>
</dbReference>
<dbReference type="Pfam" id="PF00202">
    <property type="entry name" value="Aminotran_3"/>
    <property type="match status" value="1"/>
</dbReference>
<gene>
    <name evidence="6" type="ORF">SAMN05421743_103267</name>
</gene>
<dbReference type="Gene3D" id="3.90.1150.10">
    <property type="entry name" value="Aspartate Aminotransferase, domain 1"/>
    <property type="match status" value="1"/>
</dbReference>
<dbReference type="InterPro" id="IPR005814">
    <property type="entry name" value="Aminotrans_3"/>
</dbReference>
<dbReference type="InterPro" id="IPR015421">
    <property type="entry name" value="PyrdxlP-dep_Trfase_major"/>
</dbReference>
<dbReference type="Gene3D" id="3.40.640.10">
    <property type="entry name" value="Type I PLP-dependent aspartate aminotransferase-like (Major domain)"/>
    <property type="match status" value="1"/>
</dbReference>
<dbReference type="Proteomes" id="UP000198584">
    <property type="component" value="Unassembled WGS sequence"/>
</dbReference>
<dbReference type="InterPro" id="IPR015422">
    <property type="entry name" value="PyrdxlP-dep_Trfase_small"/>
</dbReference>
<dbReference type="CDD" id="cd00610">
    <property type="entry name" value="OAT_like"/>
    <property type="match status" value="1"/>
</dbReference>
<keyword evidence="3 6" id="KW-0808">Transferase</keyword>
<dbReference type="STRING" id="571932.SAMN05421743_103267"/>
<organism evidence="6 7">
    <name type="scientific">Thalassobacillus cyri</name>
    <dbReference type="NCBI Taxonomy" id="571932"/>
    <lineage>
        <taxon>Bacteria</taxon>
        <taxon>Bacillati</taxon>
        <taxon>Bacillota</taxon>
        <taxon>Bacilli</taxon>
        <taxon>Bacillales</taxon>
        <taxon>Bacillaceae</taxon>
        <taxon>Thalassobacillus</taxon>
    </lineage>
</organism>
<keyword evidence="2 6" id="KW-0032">Aminotransferase</keyword>
<sequence>MTDQLSVSPTALVDLEELDKKHYLHPTTIPKIHAEQGPKLSFTEGNGIYVKDTKGDEYIDGLSMLWNVNLGHGNQELANTAKEQMTKLAFSSSFAGYSNEPAVRLAEKMTSMAPGDLNAVFYTSGGSESNDTAFKLSRFYWSMKGKPEKKKIISLKQGYHGVTIAAQTATAIPLFHQFSSSGISDVFHAKPHLTDCELGGRSHPDYEGSIRDIVEKEGADTIAAVIVEPVQGSGGVHMPPDGYLEAVRKLCDEFGILFIADEVICGFGRTGKMFGVDNWDVVPDLMCVAKGISSGYSQLGGVLIKQEIRDTLVQYDQVLAHGFTYSGHPTACAVALKNIEILERDEVVANVKSMEHELNAGFEYLKDKHPTVTKTRALGLLAGFELYKDRDEEIPFDSSILPSTEVVEECFNRKLILRPLASQVGRNIVAIAPPLIINKRQVEDMVAIIDDSISDFEKKHL</sequence>
<keyword evidence="4 5" id="KW-0663">Pyridoxal phosphate</keyword>
<evidence type="ECO:0000256" key="4">
    <source>
        <dbReference type="ARBA" id="ARBA00022898"/>
    </source>
</evidence>
<dbReference type="FunFam" id="3.40.640.10:FF:000014">
    <property type="entry name" value="Adenosylmethionine-8-amino-7-oxononanoate aminotransferase, probable"/>
    <property type="match status" value="1"/>
</dbReference>
<dbReference type="SUPFAM" id="SSF53383">
    <property type="entry name" value="PLP-dependent transferases"/>
    <property type="match status" value="1"/>
</dbReference>
<dbReference type="GO" id="GO:0005829">
    <property type="term" value="C:cytosol"/>
    <property type="evidence" value="ECO:0007669"/>
    <property type="project" value="TreeGrafter"/>
</dbReference>
<reference evidence="6 7" key="1">
    <citation type="submission" date="2016-10" db="EMBL/GenBank/DDBJ databases">
        <authorList>
            <person name="de Groot N.N."/>
        </authorList>
    </citation>
    <scope>NUCLEOTIDE SEQUENCE [LARGE SCALE GENOMIC DNA]</scope>
    <source>
        <strain evidence="6 7">CCM7597</strain>
    </source>
</reference>
<dbReference type="EMBL" id="FNQR01000003">
    <property type="protein sequence ID" value="SEA23853.1"/>
    <property type="molecule type" value="Genomic_DNA"/>
</dbReference>
<dbReference type="OrthoDB" id="9807885at2"/>
<accession>A0A1H3ZJE9</accession>
<evidence type="ECO:0000256" key="5">
    <source>
        <dbReference type="RuleBase" id="RU003560"/>
    </source>
</evidence>
<comment type="similarity">
    <text evidence="1 5">Belongs to the class-III pyridoxal-phosphate-dependent aminotransferase family.</text>
</comment>
<dbReference type="InterPro" id="IPR049704">
    <property type="entry name" value="Aminotrans_3_PPA_site"/>
</dbReference>
<dbReference type="InterPro" id="IPR015424">
    <property type="entry name" value="PyrdxlP-dep_Trfase"/>
</dbReference>
<evidence type="ECO:0000256" key="3">
    <source>
        <dbReference type="ARBA" id="ARBA00022679"/>
    </source>
</evidence>
<protein>
    <submittedName>
        <fullName evidence="6">Putrescine aminotransferase</fullName>
    </submittedName>
</protein>
<keyword evidence="7" id="KW-1185">Reference proteome</keyword>
<evidence type="ECO:0000256" key="2">
    <source>
        <dbReference type="ARBA" id="ARBA00022576"/>
    </source>
</evidence>
<evidence type="ECO:0000313" key="6">
    <source>
        <dbReference type="EMBL" id="SEA23853.1"/>
    </source>
</evidence>
<dbReference type="GO" id="GO:0008483">
    <property type="term" value="F:transaminase activity"/>
    <property type="evidence" value="ECO:0007669"/>
    <property type="project" value="UniProtKB-KW"/>
</dbReference>
<evidence type="ECO:0000256" key="1">
    <source>
        <dbReference type="ARBA" id="ARBA00008954"/>
    </source>
</evidence>
<evidence type="ECO:0000313" key="7">
    <source>
        <dbReference type="Proteomes" id="UP000198584"/>
    </source>
</evidence>
<dbReference type="PROSITE" id="PS00600">
    <property type="entry name" value="AA_TRANSFER_CLASS_3"/>
    <property type="match status" value="1"/>
</dbReference>
<dbReference type="AlphaFoldDB" id="A0A1H3ZJE9"/>
<proteinExistence type="inferred from homology"/>
<name>A0A1H3ZJE9_9BACI</name>
<dbReference type="PANTHER" id="PTHR43094:SF1">
    <property type="entry name" value="AMINOTRANSFERASE CLASS-III"/>
    <property type="match status" value="1"/>
</dbReference>
<dbReference type="PANTHER" id="PTHR43094">
    <property type="entry name" value="AMINOTRANSFERASE"/>
    <property type="match status" value="1"/>
</dbReference>
<dbReference type="GO" id="GO:0030170">
    <property type="term" value="F:pyridoxal phosphate binding"/>
    <property type="evidence" value="ECO:0007669"/>
    <property type="project" value="InterPro"/>
</dbReference>